<sequence length="140" mass="15356">MASWGGTPEEDEEEEEEDGGGGGEVGFGEEERKIRRALSGGRCGGAGRSTVARCQADGCNADLSGARPYHRRHKVCEFHAKAAVVILAGLEQRFCQQCSRFHAVSEFDETKRSCRRRLAGHNERRRKSLSSEFHGGQSST</sequence>
<dbReference type="Gene3D" id="4.10.1100.10">
    <property type="entry name" value="Transcription factor, SBP-box domain"/>
    <property type="match status" value="1"/>
</dbReference>
<accession>A0A6J1CK81</accession>
<evidence type="ECO:0000256" key="3">
    <source>
        <dbReference type="ARBA" id="ARBA00022771"/>
    </source>
</evidence>
<keyword evidence="4" id="KW-0862">Zinc</keyword>
<dbReference type="Proteomes" id="UP000504603">
    <property type="component" value="Unplaced"/>
</dbReference>
<evidence type="ECO:0000313" key="12">
    <source>
        <dbReference type="Proteomes" id="UP000504603"/>
    </source>
</evidence>
<keyword evidence="7" id="KW-0804">Transcription</keyword>
<evidence type="ECO:0000256" key="7">
    <source>
        <dbReference type="ARBA" id="ARBA00023163"/>
    </source>
</evidence>
<dbReference type="PANTHER" id="PTHR31251">
    <property type="entry name" value="SQUAMOSA PROMOTER-BINDING-LIKE PROTEIN 4"/>
    <property type="match status" value="1"/>
</dbReference>
<evidence type="ECO:0000259" key="11">
    <source>
        <dbReference type="PROSITE" id="PS51141"/>
    </source>
</evidence>
<evidence type="ECO:0000256" key="2">
    <source>
        <dbReference type="ARBA" id="ARBA00022723"/>
    </source>
</evidence>
<dbReference type="InterPro" id="IPR036893">
    <property type="entry name" value="SBP_sf"/>
</dbReference>
<evidence type="ECO:0000256" key="10">
    <source>
        <dbReference type="SAM" id="MobiDB-lite"/>
    </source>
</evidence>
<evidence type="ECO:0000256" key="8">
    <source>
        <dbReference type="ARBA" id="ARBA00023242"/>
    </source>
</evidence>
<evidence type="ECO:0000256" key="4">
    <source>
        <dbReference type="ARBA" id="ARBA00022833"/>
    </source>
</evidence>
<reference evidence="13" key="1">
    <citation type="submission" date="2025-08" db="UniProtKB">
        <authorList>
            <consortium name="RefSeq"/>
        </authorList>
    </citation>
    <scope>IDENTIFICATION</scope>
    <source>
        <strain evidence="13">OHB3-1</strain>
    </source>
</reference>
<dbReference type="InterPro" id="IPR044817">
    <property type="entry name" value="SBP-like"/>
</dbReference>
<feature type="compositionally biased region" description="Acidic residues" evidence="10">
    <location>
        <begin position="8"/>
        <end position="19"/>
    </location>
</feature>
<feature type="compositionally biased region" description="Basic residues" evidence="10">
    <location>
        <begin position="119"/>
        <end position="128"/>
    </location>
</feature>
<name>A0A6J1CK81_MOMCH</name>
<dbReference type="FunFam" id="4.10.1100.10:FF:000001">
    <property type="entry name" value="Squamosa promoter-binding-like protein 14"/>
    <property type="match status" value="1"/>
</dbReference>
<comment type="subcellular location">
    <subcellularLocation>
        <location evidence="1">Nucleus</location>
    </subcellularLocation>
</comment>
<feature type="domain" description="SBP-type" evidence="11">
    <location>
        <begin position="51"/>
        <end position="128"/>
    </location>
</feature>
<dbReference type="GeneID" id="111012368"/>
<dbReference type="KEGG" id="mcha:111012368"/>
<dbReference type="PANTHER" id="PTHR31251:SF226">
    <property type="entry name" value="SQUAMOSA PROMOTER-BINDING-LIKE PROTEIN 6"/>
    <property type="match status" value="1"/>
</dbReference>
<dbReference type="GO" id="GO:0008270">
    <property type="term" value="F:zinc ion binding"/>
    <property type="evidence" value="ECO:0007669"/>
    <property type="project" value="UniProtKB-KW"/>
</dbReference>
<keyword evidence="3 9" id="KW-0863">Zinc-finger</keyword>
<dbReference type="SUPFAM" id="SSF103612">
    <property type="entry name" value="SBT domain"/>
    <property type="match status" value="1"/>
</dbReference>
<dbReference type="GO" id="GO:0005634">
    <property type="term" value="C:nucleus"/>
    <property type="evidence" value="ECO:0007669"/>
    <property type="project" value="UniProtKB-SubCell"/>
</dbReference>
<proteinExistence type="predicted"/>
<keyword evidence="6" id="KW-0238">DNA-binding</keyword>
<keyword evidence="8" id="KW-0539">Nucleus</keyword>
<organism evidence="12 13">
    <name type="scientific">Momordica charantia</name>
    <name type="common">Bitter gourd</name>
    <name type="synonym">Balsam pear</name>
    <dbReference type="NCBI Taxonomy" id="3673"/>
    <lineage>
        <taxon>Eukaryota</taxon>
        <taxon>Viridiplantae</taxon>
        <taxon>Streptophyta</taxon>
        <taxon>Embryophyta</taxon>
        <taxon>Tracheophyta</taxon>
        <taxon>Spermatophyta</taxon>
        <taxon>Magnoliopsida</taxon>
        <taxon>eudicotyledons</taxon>
        <taxon>Gunneridae</taxon>
        <taxon>Pentapetalae</taxon>
        <taxon>rosids</taxon>
        <taxon>fabids</taxon>
        <taxon>Cucurbitales</taxon>
        <taxon>Cucurbitaceae</taxon>
        <taxon>Momordiceae</taxon>
        <taxon>Momordica</taxon>
    </lineage>
</organism>
<keyword evidence="5" id="KW-0805">Transcription regulation</keyword>
<dbReference type="GO" id="GO:0003677">
    <property type="term" value="F:DNA binding"/>
    <property type="evidence" value="ECO:0007669"/>
    <property type="project" value="UniProtKB-KW"/>
</dbReference>
<dbReference type="Pfam" id="PF03110">
    <property type="entry name" value="SBP"/>
    <property type="match status" value="1"/>
</dbReference>
<evidence type="ECO:0000313" key="13">
    <source>
        <dbReference type="RefSeq" id="XP_022142195.1"/>
    </source>
</evidence>
<feature type="region of interest" description="Disordered" evidence="10">
    <location>
        <begin position="119"/>
        <end position="140"/>
    </location>
</feature>
<keyword evidence="2" id="KW-0479">Metal-binding</keyword>
<evidence type="ECO:0000256" key="5">
    <source>
        <dbReference type="ARBA" id="ARBA00023015"/>
    </source>
</evidence>
<protein>
    <submittedName>
        <fullName evidence="13">Squamosa promoter-binding protein 1</fullName>
    </submittedName>
</protein>
<dbReference type="AlphaFoldDB" id="A0A6J1CK81"/>
<dbReference type="InterPro" id="IPR004333">
    <property type="entry name" value="SBP_dom"/>
</dbReference>
<evidence type="ECO:0000256" key="9">
    <source>
        <dbReference type="PROSITE-ProRule" id="PRU00470"/>
    </source>
</evidence>
<evidence type="ECO:0000256" key="1">
    <source>
        <dbReference type="ARBA" id="ARBA00004123"/>
    </source>
</evidence>
<dbReference type="OrthoDB" id="514967at2759"/>
<dbReference type="RefSeq" id="XP_022142195.1">
    <property type="nucleotide sequence ID" value="XM_022286503.1"/>
</dbReference>
<dbReference type="PROSITE" id="PS51141">
    <property type="entry name" value="ZF_SBP"/>
    <property type="match status" value="1"/>
</dbReference>
<feature type="region of interest" description="Disordered" evidence="10">
    <location>
        <begin position="1"/>
        <end position="31"/>
    </location>
</feature>
<evidence type="ECO:0000256" key="6">
    <source>
        <dbReference type="ARBA" id="ARBA00023125"/>
    </source>
</evidence>
<gene>
    <name evidence="13" type="primary">LOC111012368</name>
</gene>
<keyword evidence="12" id="KW-1185">Reference proteome</keyword>